<keyword evidence="3" id="KW-1185">Reference proteome</keyword>
<evidence type="ECO:0000313" key="3">
    <source>
        <dbReference type="Proteomes" id="UP000192578"/>
    </source>
</evidence>
<gene>
    <name evidence="2" type="ORF">BV898_09316</name>
</gene>
<evidence type="ECO:0000313" key="2">
    <source>
        <dbReference type="EMBL" id="OQV16646.1"/>
    </source>
</evidence>
<organism evidence="2 3">
    <name type="scientific">Hypsibius exemplaris</name>
    <name type="common">Freshwater tardigrade</name>
    <dbReference type="NCBI Taxonomy" id="2072580"/>
    <lineage>
        <taxon>Eukaryota</taxon>
        <taxon>Metazoa</taxon>
        <taxon>Ecdysozoa</taxon>
        <taxon>Tardigrada</taxon>
        <taxon>Eutardigrada</taxon>
        <taxon>Parachela</taxon>
        <taxon>Hypsibioidea</taxon>
        <taxon>Hypsibiidae</taxon>
        <taxon>Hypsibius</taxon>
    </lineage>
</organism>
<dbReference type="EMBL" id="MTYJ01000072">
    <property type="protein sequence ID" value="OQV16646.1"/>
    <property type="molecule type" value="Genomic_DNA"/>
</dbReference>
<reference evidence="3" key="1">
    <citation type="submission" date="2017-01" db="EMBL/GenBank/DDBJ databases">
        <title>Comparative genomics of anhydrobiosis in the tardigrade Hypsibius dujardini.</title>
        <authorList>
            <person name="Yoshida Y."/>
            <person name="Koutsovoulos G."/>
            <person name="Laetsch D."/>
            <person name="Stevens L."/>
            <person name="Kumar S."/>
            <person name="Horikawa D."/>
            <person name="Ishino K."/>
            <person name="Komine S."/>
            <person name="Tomita M."/>
            <person name="Blaxter M."/>
            <person name="Arakawa K."/>
        </authorList>
    </citation>
    <scope>NUCLEOTIDE SEQUENCE [LARGE SCALE GENOMIC DNA]</scope>
    <source>
        <strain evidence="3">Z151</strain>
    </source>
</reference>
<protein>
    <submittedName>
        <fullName evidence="2">Uncharacterized protein</fullName>
    </submittedName>
</protein>
<dbReference type="AlphaFoldDB" id="A0A1W0WN55"/>
<sequence length="124" mass="12936">MTRLGVVIMDEKVLFCGPGVDGSADATPGSSHGRSGGLRGGPSADGPGGGCGAASGRREVRHGTTYPWKLKAMIALDDVSRRVVEDGTFTRSSKSVYDTEMFWALRTQTEGLFDPAADDINGGT</sequence>
<evidence type="ECO:0000256" key="1">
    <source>
        <dbReference type="SAM" id="MobiDB-lite"/>
    </source>
</evidence>
<accession>A0A1W0WN55</accession>
<name>A0A1W0WN55_HYPEX</name>
<comment type="caution">
    <text evidence="2">The sequence shown here is derived from an EMBL/GenBank/DDBJ whole genome shotgun (WGS) entry which is preliminary data.</text>
</comment>
<dbReference type="Proteomes" id="UP000192578">
    <property type="component" value="Unassembled WGS sequence"/>
</dbReference>
<proteinExistence type="predicted"/>
<feature type="region of interest" description="Disordered" evidence="1">
    <location>
        <begin position="22"/>
        <end position="60"/>
    </location>
</feature>